<organism evidence="2">
    <name type="scientific">Myoviridae sp. ctIty1</name>
    <dbReference type="NCBI Taxonomy" id="2827673"/>
    <lineage>
        <taxon>Viruses</taxon>
        <taxon>Duplodnaviria</taxon>
        <taxon>Heunggongvirae</taxon>
        <taxon>Uroviricota</taxon>
        <taxon>Caudoviricetes</taxon>
    </lineage>
</organism>
<accession>A0A8S5THV4</accession>
<keyword evidence="1" id="KW-1133">Transmembrane helix</keyword>
<reference evidence="2" key="1">
    <citation type="journal article" date="2021" name="Proc. Natl. Acad. Sci. U.S.A.">
        <title>A Catalog of Tens of Thousands of Viruses from Human Metagenomes Reveals Hidden Associations with Chronic Diseases.</title>
        <authorList>
            <person name="Tisza M.J."/>
            <person name="Buck C.B."/>
        </authorList>
    </citation>
    <scope>NUCLEOTIDE SEQUENCE</scope>
    <source>
        <strain evidence="2">CtIty1</strain>
    </source>
</reference>
<keyword evidence="1" id="KW-0812">Transmembrane</keyword>
<evidence type="ECO:0000313" key="2">
    <source>
        <dbReference type="EMBL" id="DAF62346.1"/>
    </source>
</evidence>
<keyword evidence="1" id="KW-0472">Membrane</keyword>
<sequence>MFKIYKLNLRNGDIEESLARFKDKDKAMIYCYKLNIASVYIGVPLFCFYYYDAEDSCFNLFIKKEELLLEAKKQISIKFKLIENEKYVLDKANKLLSKMVKEEAV</sequence>
<name>A0A8S5THV4_9CAUD</name>
<dbReference type="EMBL" id="BK032823">
    <property type="protein sequence ID" value="DAF62346.1"/>
    <property type="molecule type" value="Genomic_DNA"/>
</dbReference>
<feature type="transmembrane region" description="Helical" evidence="1">
    <location>
        <begin position="30"/>
        <end position="51"/>
    </location>
</feature>
<protein>
    <submittedName>
        <fullName evidence="2">Uncharacterized protein</fullName>
    </submittedName>
</protein>
<evidence type="ECO:0000256" key="1">
    <source>
        <dbReference type="SAM" id="Phobius"/>
    </source>
</evidence>
<proteinExistence type="predicted"/>